<feature type="region of interest" description="Disordered" evidence="1">
    <location>
        <begin position="90"/>
        <end position="120"/>
    </location>
</feature>
<evidence type="ECO:0000313" key="3">
    <source>
        <dbReference type="Proteomes" id="UP001295444"/>
    </source>
</evidence>
<feature type="compositionally biased region" description="Acidic residues" evidence="1">
    <location>
        <begin position="165"/>
        <end position="185"/>
    </location>
</feature>
<feature type="region of interest" description="Disordered" evidence="1">
    <location>
        <begin position="1"/>
        <end position="37"/>
    </location>
</feature>
<proteinExistence type="predicted"/>
<sequence length="185" mass="20165">MQHPKEQELAKLAAGNKDTTHRGSQAPHPVSPQGEEVASVEQLNSEEFHSLLDATMTKSVTQAIYTTMGAMSDNLTQSISNAIMASGHNPIGLRSKAQDDKPATLSGRKATEKTHHMGKQTSKTIFTDRLRPVTVEDVGPPCKRASRRAKMVRAWKRAKAQTEISDSDSDQEEVLSEPEEMGSAV</sequence>
<gene>
    <name evidence="2" type="ORF">PECUL_23A045677</name>
</gene>
<organism evidence="2 3">
    <name type="scientific">Pelobates cultripes</name>
    <name type="common">Western spadefoot toad</name>
    <dbReference type="NCBI Taxonomy" id="61616"/>
    <lineage>
        <taxon>Eukaryota</taxon>
        <taxon>Metazoa</taxon>
        <taxon>Chordata</taxon>
        <taxon>Craniata</taxon>
        <taxon>Vertebrata</taxon>
        <taxon>Euteleostomi</taxon>
        <taxon>Amphibia</taxon>
        <taxon>Batrachia</taxon>
        <taxon>Anura</taxon>
        <taxon>Pelobatoidea</taxon>
        <taxon>Pelobatidae</taxon>
        <taxon>Pelobates</taxon>
    </lineage>
</organism>
<evidence type="ECO:0000256" key="1">
    <source>
        <dbReference type="SAM" id="MobiDB-lite"/>
    </source>
</evidence>
<reference evidence="2" key="1">
    <citation type="submission" date="2022-03" db="EMBL/GenBank/DDBJ databases">
        <authorList>
            <person name="Alioto T."/>
            <person name="Alioto T."/>
            <person name="Gomez Garrido J."/>
        </authorList>
    </citation>
    <scope>NUCLEOTIDE SEQUENCE</scope>
</reference>
<keyword evidence="3" id="KW-1185">Reference proteome</keyword>
<name>A0AAD1S3L0_PELCU</name>
<evidence type="ECO:0000313" key="2">
    <source>
        <dbReference type="EMBL" id="CAH2285707.1"/>
    </source>
</evidence>
<dbReference type="EMBL" id="OW240915">
    <property type="protein sequence ID" value="CAH2285707.1"/>
    <property type="molecule type" value="Genomic_DNA"/>
</dbReference>
<dbReference type="Proteomes" id="UP001295444">
    <property type="component" value="Chromosome 04"/>
</dbReference>
<accession>A0AAD1S3L0</accession>
<feature type="region of interest" description="Disordered" evidence="1">
    <location>
        <begin position="157"/>
        <end position="185"/>
    </location>
</feature>
<protein>
    <submittedName>
        <fullName evidence="2">Uncharacterized protein</fullName>
    </submittedName>
</protein>
<dbReference type="AlphaFoldDB" id="A0AAD1S3L0"/>